<keyword evidence="5 13" id="KW-0645">Protease</keyword>
<dbReference type="EMBL" id="SPNW01000069">
    <property type="protein sequence ID" value="TIA86974.1"/>
    <property type="molecule type" value="Genomic_DNA"/>
</dbReference>
<dbReference type="PROSITE" id="PS00141">
    <property type="entry name" value="ASP_PROTEASE"/>
    <property type="match status" value="2"/>
</dbReference>
<dbReference type="PANTHER" id="PTHR47966:SF51">
    <property type="entry name" value="BETA-SITE APP-CLEAVING ENZYME, ISOFORM A-RELATED"/>
    <property type="match status" value="1"/>
</dbReference>
<keyword evidence="9 12" id="KW-1015">Disulfide bond</keyword>
<feature type="compositionally biased region" description="Basic and acidic residues" evidence="14">
    <location>
        <begin position="943"/>
        <end position="952"/>
    </location>
</feature>
<dbReference type="GO" id="GO:0004190">
    <property type="term" value="F:aspartic-type endopeptidase activity"/>
    <property type="evidence" value="ECO:0007669"/>
    <property type="project" value="UniProtKB-KW"/>
</dbReference>
<evidence type="ECO:0000256" key="10">
    <source>
        <dbReference type="ARBA" id="ARBA00023180"/>
    </source>
</evidence>
<dbReference type="FunFam" id="2.40.70.10:FF:000002">
    <property type="entry name" value="Vacuolar aspartic proteinase"/>
    <property type="match status" value="1"/>
</dbReference>
<organism evidence="17 18">
    <name type="scientific">Wallemia hederae</name>
    <dbReference type="NCBI Taxonomy" id="1540922"/>
    <lineage>
        <taxon>Eukaryota</taxon>
        <taxon>Fungi</taxon>
        <taxon>Dikarya</taxon>
        <taxon>Basidiomycota</taxon>
        <taxon>Wallemiomycotina</taxon>
        <taxon>Wallemiomycetes</taxon>
        <taxon>Wallemiales</taxon>
        <taxon>Wallemiaceae</taxon>
        <taxon>Wallemia</taxon>
    </lineage>
</organism>
<keyword evidence="7 13" id="KW-0064">Aspartyl protease</keyword>
<comment type="subcellular location">
    <subcellularLocation>
        <location evidence="1">Vacuole</location>
    </subcellularLocation>
</comment>
<dbReference type="Pfam" id="PF05794">
    <property type="entry name" value="Tcp11"/>
    <property type="match status" value="1"/>
</dbReference>
<evidence type="ECO:0000256" key="7">
    <source>
        <dbReference type="ARBA" id="ARBA00022750"/>
    </source>
</evidence>
<evidence type="ECO:0000256" key="3">
    <source>
        <dbReference type="ARBA" id="ARBA00010954"/>
    </source>
</evidence>
<evidence type="ECO:0000256" key="2">
    <source>
        <dbReference type="ARBA" id="ARBA00007447"/>
    </source>
</evidence>
<evidence type="ECO:0000259" key="16">
    <source>
        <dbReference type="PROSITE" id="PS51767"/>
    </source>
</evidence>
<reference evidence="17 18" key="1">
    <citation type="submission" date="2019-03" db="EMBL/GenBank/DDBJ databases">
        <title>Sequencing 23 genomes of Wallemia ichthyophaga.</title>
        <authorList>
            <person name="Gostincar C."/>
        </authorList>
    </citation>
    <scope>NUCLEOTIDE SEQUENCE [LARGE SCALE GENOMIC DNA]</scope>
    <source>
        <strain evidence="17 18">EXF-5753</strain>
    </source>
</reference>
<feature type="chain" id="PRO_5020502690" description="Peptidase A1 domain-containing protein" evidence="15">
    <location>
        <begin position="21"/>
        <end position="969"/>
    </location>
</feature>
<dbReference type="Gene3D" id="2.40.70.10">
    <property type="entry name" value="Acid Proteases"/>
    <property type="match status" value="2"/>
</dbReference>
<comment type="similarity">
    <text evidence="2 13">Belongs to the peptidase A1 family.</text>
</comment>
<proteinExistence type="inferred from homology"/>
<evidence type="ECO:0000256" key="12">
    <source>
        <dbReference type="PIRSR" id="PIRSR601461-2"/>
    </source>
</evidence>
<evidence type="ECO:0000256" key="1">
    <source>
        <dbReference type="ARBA" id="ARBA00004116"/>
    </source>
</evidence>
<gene>
    <name evidence="17" type="ORF">E3P99_03466</name>
</gene>
<dbReference type="PROSITE" id="PS51767">
    <property type="entry name" value="PEPTIDASE_A1"/>
    <property type="match status" value="1"/>
</dbReference>
<feature type="active site" evidence="11">
    <location>
        <position position="310"/>
    </location>
</feature>
<evidence type="ECO:0000256" key="14">
    <source>
        <dbReference type="SAM" id="MobiDB-lite"/>
    </source>
</evidence>
<evidence type="ECO:0000256" key="15">
    <source>
        <dbReference type="SAM" id="SignalP"/>
    </source>
</evidence>
<dbReference type="Proteomes" id="UP000310189">
    <property type="component" value="Unassembled WGS sequence"/>
</dbReference>
<evidence type="ECO:0000256" key="6">
    <source>
        <dbReference type="ARBA" id="ARBA00022729"/>
    </source>
</evidence>
<keyword evidence="6 15" id="KW-0732">Signal</keyword>
<keyword evidence="18" id="KW-1185">Reference proteome</keyword>
<comment type="caution">
    <text evidence="17">The sequence shown here is derived from an EMBL/GenBank/DDBJ whole genome shotgun (WGS) entry which is preliminary data.</text>
</comment>
<evidence type="ECO:0000256" key="8">
    <source>
        <dbReference type="ARBA" id="ARBA00022801"/>
    </source>
</evidence>
<evidence type="ECO:0000313" key="17">
    <source>
        <dbReference type="EMBL" id="TIA86974.1"/>
    </source>
</evidence>
<feature type="signal peptide" evidence="15">
    <location>
        <begin position="1"/>
        <end position="20"/>
    </location>
</feature>
<dbReference type="PANTHER" id="PTHR47966">
    <property type="entry name" value="BETA-SITE APP-CLEAVING ENZYME, ISOFORM A-RELATED"/>
    <property type="match status" value="1"/>
</dbReference>
<evidence type="ECO:0000256" key="13">
    <source>
        <dbReference type="RuleBase" id="RU000454"/>
    </source>
</evidence>
<keyword evidence="8 13" id="KW-0378">Hydrolase</keyword>
<feature type="region of interest" description="Disordered" evidence="14">
    <location>
        <begin position="931"/>
        <end position="952"/>
    </location>
</feature>
<dbReference type="InterPro" id="IPR001461">
    <property type="entry name" value="Aspartic_peptidase_A1"/>
</dbReference>
<dbReference type="InterPro" id="IPR021109">
    <property type="entry name" value="Peptidase_aspartic_dom_sf"/>
</dbReference>
<feature type="domain" description="Peptidase A1" evidence="16">
    <location>
        <begin position="109"/>
        <end position="419"/>
    </location>
</feature>
<dbReference type="OrthoDB" id="771136at2759"/>
<keyword evidence="4" id="KW-0926">Vacuole</keyword>
<dbReference type="GO" id="GO:0005773">
    <property type="term" value="C:vacuole"/>
    <property type="evidence" value="ECO:0007669"/>
    <property type="project" value="UniProtKB-SubCell"/>
</dbReference>
<dbReference type="GO" id="GO:0006508">
    <property type="term" value="P:proteolysis"/>
    <property type="evidence" value="ECO:0007669"/>
    <property type="project" value="UniProtKB-KW"/>
</dbReference>
<name>A0A4T0FI37_9BASI</name>
<dbReference type="FunFam" id="2.40.70.10:FF:000036">
    <property type="entry name" value="Vacuolar aspartic protease"/>
    <property type="match status" value="1"/>
</dbReference>
<evidence type="ECO:0000313" key="18">
    <source>
        <dbReference type="Proteomes" id="UP000310189"/>
    </source>
</evidence>
<evidence type="ECO:0000256" key="4">
    <source>
        <dbReference type="ARBA" id="ARBA00022554"/>
    </source>
</evidence>
<keyword evidence="10" id="KW-0325">Glycoprotein</keyword>
<dbReference type="SUPFAM" id="SSF50630">
    <property type="entry name" value="Acid proteases"/>
    <property type="match status" value="1"/>
</dbReference>
<comment type="similarity">
    <text evidence="3">Belongs to the TCP11 family.</text>
</comment>
<evidence type="ECO:0000256" key="9">
    <source>
        <dbReference type="ARBA" id="ARBA00023157"/>
    </source>
</evidence>
<sequence length="969" mass="107654">MKFTTATIAAFAGLIACADAKVHKMKLNKIEHTDPSVFSGASLAHKYGGVVADSVINTAAKTAIPAFDAAVEMMAELGDDNGMLEYNQQNEHANAKVGLPVSNFLNAQYYAEIGLGTPEQKFNVVLDTGSSNLWVPSDKCVSIACFLHRKFNPDESKSYHANGTDFEIRYGSGSLKGIVGQDTLAIDDLHVKNQLFAEATSEPGLAFAFGKFDGILGLGYDTISVNDIPPPFYNLVDQGLIDEPVFSFYLTDGDSGKESQAVFGGIDEDHYKGKLHYVPLRRKGYWEVELEKLTFGDDEVELENTGAAIDTGTSLIAIPTDMAEMLNKMIGAKKSWSGQYTVDCNSVSDLPELSFTFGGKKYPLKGEDYILNLQGTCVSAFTGLDIPEPLGPIYIIGDVFLRRYFTVSWGSEPSGIRLFELSNTEMECSKRRKVSKAGAESSLIPHINIRTILDLDLLAILSNHKLRHEIINSKSLQFKSLNKEHSHKNSAYWRAIEQELKSGCVCGVRDCHCTRRLPILIRNIRDILVNLLESSNKKDSLFVHNLIDPIVILDNLSNNALNLHDLFSVVGQLLKKHCAPIRDAEIEQFIATSIHDTTRSLEMFLQLLEVMKIDILNHQLIAHRPLILQSAVEIEFQTFETMRVTGEVSVEGTKEWLLRAKKCSDAESTVKQIFITATQQLIESYTTSSIPETFQLDSHKFEQSHQYIDDLTLISLLLLLARQTLAGFSASGASTSATKSIPQYTNNELQQLKAELYVILNDGQLPSPQVKQVVVSDNNGKLIHHNVVDLVSASANNNSGDGILLHKHQHSITMALVHISHSVQSKLGIEDSGPADALVERLREWYEYHYDGKSSVYQLLKKRLYDNLKQHLMIVGNALTHNTPNDPCFVDVATIGRRLANIVDFNYRVHEALYATMLSSQSSTLHYHSNTHTITHHQPQSQADRDTAAEQKRKQELALQLAQNHTIPT</sequence>
<dbReference type="InterPro" id="IPR033121">
    <property type="entry name" value="PEPTIDASE_A1"/>
</dbReference>
<evidence type="ECO:0000256" key="5">
    <source>
        <dbReference type="ARBA" id="ARBA00022670"/>
    </source>
</evidence>
<evidence type="ECO:0000256" key="11">
    <source>
        <dbReference type="PIRSR" id="PIRSR601461-1"/>
    </source>
</evidence>
<dbReference type="PROSITE" id="PS51257">
    <property type="entry name" value="PROKAR_LIPOPROTEIN"/>
    <property type="match status" value="1"/>
</dbReference>
<dbReference type="InterPro" id="IPR001969">
    <property type="entry name" value="Aspartic_peptidase_AS"/>
</dbReference>
<feature type="disulfide bond" evidence="12">
    <location>
        <begin position="344"/>
        <end position="377"/>
    </location>
</feature>
<dbReference type="Pfam" id="PF00026">
    <property type="entry name" value="Asp"/>
    <property type="match status" value="1"/>
</dbReference>
<dbReference type="AlphaFoldDB" id="A0A4T0FI37"/>
<feature type="disulfide bond" evidence="12">
    <location>
        <begin position="140"/>
        <end position="145"/>
    </location>
</feature>
<feature type="compositionally biased region" description="Polar residues" evidence="14">
    <location>
        <begin position="931"/>
        <end position="942"/>
    </location>
</feature>
<accession>A0A4T0FI37</accession>
<protein>
    <recommendedName>
        <fullName evidence="16">Peptidase A1 domain-containing protein</fullName>
    </recommendedName>
</protein>
<dbReference type="InterPro" id="IPR008862">
    <property type="entry name" value="Tcp11"/>
</dbReference>
<dbReference type="PRINTS" id="PR00792">
    <property type="entry name" value="PEPSIN"/>
</dbReference>
<feature type="active site" evidence="11">
    <location>
        <position position="127"/>
    </location>
</feature>